<organism evidence="9 10">
    <name type="scientific">Catenibacillus scindens</name>
    <dbReference type="NCBI Taxonomy" id="673271"/>
    <lineage>
        <taxon>Bacteria</taxon>
        <taxon>Bacillati</taxon>
        <taxon>Bacillota</taxon>
        <taxon>Clostridia</taxon>
        <taxon>Lachnospirales</taxon>
        <taxon>Lachnospiraceae</taxon>
        <taxon>Catenibacillus</taxon>
    </lineage>
</organism>
<reference evidence="9 10" key="1">
    <citation type="submission" date="2020-08" db="EMBL/GenBank/DDBJ databases">
        <title>Genomic Encyclopedia of Type Strains, Phase IV (KMG-IV): sequencing the most valuable type-strain genomes for metagenomic binning, comparative biology and taxonomic classification.</title>
        <authorList>
            <person name="Goeker M."/>
        </authorList>
    </citation>
    <scope>NUCLEOTIDE SEQUENCE [LARGE SCALE GENOMIC DNA]</scope>
    <source>
        <strain evidence="9 10">DSM 106146</strain>
    </source>
</reference>
<keyword evidence="6 7" id="KW-0472">Membrane</keyword>
<dbReference type="Gene3D" id="1.10.3720.10">
    <property type="entry name" value="MetI-like"/>
    <property type="match status" value="1"/>
</dbReference>
<proteinExistence type="inferred from homology"/>
<evidence type="ECO:0000256" key="7">
    <source>
        <dbReference type="RuleBase" id="RU363032"/>
    </source>
</evidence>
<evidence type="ECO:0000313" key="10">
    <source>
        <dbReference type="Proteomes" id="UP000543642"/>
    </source>
</evidence>
<dbReference type="Pfam" id="PF19300">
    <property type="entry name" value="BPD_transp_1_N"/>
    <property type="match status" value="1"/>
</dbReference>
<gene>
    <name evidence="9" type="ORF">HNP82_003180</name>
</gene>
<protein>
    <submittedName>
        <fullName evidence="9">Peptide/nickel transport system permease protein</fullName>
    </submittedName>
</protein>
<dbReference type="Pfam" id="PF00528">
    <property type="entry name" value="BPD_transp_1"/>
    <property type="match status" value="1"/>
</dbReference>
<comment type="similarity">
    <text evidence="7">Belongs to the binding-protein-dependent transport system permease family.</text>
</comment>
<dbReference type="RefSeq" id="WP_183776259.1">
    <property type="nucleotide sequence ID" value="NZ_CAWVEG010000219.1"/>
</dbReference>
<evidence type="ECO:0000256" key="3">
    <source>
        <dbReference type="ARBA" id="ARBA00022475"/>
    </source>
</evidence>
<evidence type="ECO:0000256" key="5">
    <source>
        <dbReference type="ARBA" id="ARBA00022989"/>
    </source>
</evidence>
<dbReference type="PANTHER" id="PTHR43163:SF6">
    <property type="entry name" value="DIPEPTIDE TRANSPORT SYSTEM PERMEASE PROTEIN DPPB-RELATED"/>
    <property type="match status" value="1"/>
</dbReference>
<name>A0A7W8HCL7_9FIRM</name>
<evidence type="ECO:0000259" key="8">
    <source>
        <dbReference type="PROSITE" id="PS50928"/>
    </source>
</evidence>
<feature type="transmembrane region" description="Helical" evidence="7">
    <location>
        <begin position="227"/>
        <end position="253"/>
    </location>
</feature>
<dbReference type="InterPro" id="IPR045621">
    <property type="entry name" value="BPD_transp_1_N"/>
</dbReference>
<dbReference type="InterPro" id="IPR035906">
    <property type="entry name" value="MetI-like_sf"/>
</dbReference>
<dbReference type="AlphaFoldDB" id="A0A7W8HCL7"/>
<feature type="transmembrane region" description="Helical" evidence="7">
    <location>
        <begin position="273"/>
        <end position="299"/>
    </location>
</feature>
<dbReference type="CDD" id="cd06261">
    <property type="entry name" value="TM_PBP2"/>
    <property type="match status" value="1"/>
</dbReference>
<sequence length="326" mass="36301">MLKFVIKRIIMVPFLLLAIAALIFFLLNLSEADPVLMMMPAEYTQEDYDAMAERFGLDKPLPEQFVNWVVDAVQLDFGTSYKSKAPVADEILFRVPISLQLAVVTTVIMIVVGVPLGVMCAVKQYSVFDQIVNVLSKFLAAIPGFWLGLMLILVFSVKLRWLPSHGMETWKSWVLPVFTFLLPYLGNYVRQVRSAMLDCIRQDYVRTSRAKGKKEWKVVFIDTLKNALLPIITLTGGTFATMIGGAVMIEQVFAFPGIGLKVLEGINNRDMPVILACSIILAIFTIGAQLIIDILYGFIDPRVRSTFVSGKKKNKVAKPAAEGGVQ</sequence>
<comment type="subcellular location">
    <subcellularLocation>
        <location evidence="1 7">Cell membrane</location>
        <topology evidence="1 7">Multi-pass membrane protein</topology>
    </subcellularLocation>
</comment>
<feature type="transmembrane region" description="Helical" evidence="7">
    <location>
        <begin position="169"/>
        <end position="186"/>
    </location>
</feature>
<dbReference type="GO" id="GO:0005886">
    <property type="term" value="C:plasma membrane"/>
    <property type="evidence" value="ECO:0007669"/>
    <property type="project" value="UniProtKB-SubCell"/>
</dbReference>
<evidence type="ECO:0000256" key="6">
    <source>
        <dbReference type="ARBA" id="ARBA00023136"/>
    </source>
</evidence>
<dbReference type="EMBL" id="JACHFW010000018">
    <property type="protein sequence ID" value="MBB5266026.1"/>
    <property type="molecule type" value="Genomic_DNA"/>
</dbReference>
<dbReference type="Proteomes" id="UP000543642">
    <property type="component" value="Unassembled WGS sequence"/>
</dbReference>
<comment type="caution">
    <text evidence="9">The sequence shown here is derived from an EMBL/GenBank/DDBJ whole genome shotgun (WGS) entry which is preliminary data.</text>
</comment>
<evidence type="ECO:0000256" key="1">
    <source>
        <dbReference type="ARBA" id="ARBA00004651"/>
    </source>
</evidence>
<dbReference type="PANTHER" id="PTHR43163">
    <property type="entry name" value="DIPEPTIDE TRANSPORT SYSTEM PERMEASE PROTEIN DPPB-RELATED"/>
    <property type="match status" value="1"/>
</dbReference>
<dbReference type="GO" id="GO:0055085">
    <property type="term" value="P:transmembrane transport"/>
    <property type="evidence" value="ECO:0007669"/>
    <property type="project" value="InterPro"/>
</dbReference>
<dbReference type="SUPFAM" id="SSF161098">
    <property type="entry name" value="MetI-like"/>
    <property type="match status" value="1"/>
</dbReference>
<feature type="transmembrane region" description="Helical" evidence="7">
    <location>
        <begin position="134"/>
        <end position="157"/>
    </location>
</feature>
<keyword evidence="5 7" id="KW-1133">Transmembrane helix</keyword>
<evidence type="ECO:0000313" key="9">
    <source>
        <dbReference type="EMBL" id="MBB5266026.1"/>
    </source>
</evidence>
<feature type="transmembrane region" description="Helical" evidence="7">
    <location>
        <begin position="97"/>
        <end position="122"/>
    </location>
</feature>
<keyword evidence="10" id="KW-1185">Reference proteome</keyword>
<dbReference type="InterPro" id="IPR000515">
    <property type="entry name" value="MetI-like"/>
</dbReference>
<feature type="domain" description="ABC transmembrane type-1" evidence="8">
    <location>
        <begin position="95"/>
        <end position="292"/>
    </location>
</feature>
<accession>A0A7W8HCL7</accession>
<keyword evidence="3" id="KW-1003">Cell membrane</keyword>
<keyword evidence="2 7" id="KW-0813">Transport</keyword>
<dbReference type="PROSITE" id="PS50928">
    <property type="entry name" value="ABC_TM1"/>
    <property type="match status" value="1"/>
</dbReference>
<evidence type="ECO:0000256" key="4">
    <source>
        <dbReference type="ARBA" id="ARBA00022692"/>
    </source>
</evidence>
<evidence type="ECO:0000256" key="2">
    <source>
        <dbReference type="ARBA" id="ARBA00022448"/>
    </source>
</evidence>
<keyword evidence="4 7" id="KW-0812">Transmembrane</keyword>